<dbReference type="RefSeq" id="WP_159442806.1">
    <property type="nucleotide sequence ID" value="NZ_FMUE01000016.1"/>
</dbReference>
<dbReference type="Proteomes" id="UP000187891">
    <property type="component" value="Unassembled WGS sequence"/>
</dbReference>
<evidence type="ECO:0000313" key="3">
    <source>
        <dbReference type="Proteomes" id="UP000187891"/>
    </source>
</evidence>
<dbReference type="InterPro" id="IPR018683">
    <property type="entry name" value="DUF2169"/>
</dbReference>
<evidence type="ECO:0000259" key="1">
    <source>
        <dbReference type="Pfam" id="PF09937"/>
    </source>
</evidence>
<name>A0A1R3U4K8_9HYPH</name>
<reference evidence="3" key="1">
    <citation type="submission" date="2016-10" db="EMBL/GenBank/DDBJ databases">
        <authorList>
            <person name="Wibberg D."/>
        </authorList>
    </citation>
    <scope>NUCLEOTIDE SEQUENCE [LARGE SCALE GENOMIC DNA]</scope>
</reference>
<accession>A0A1R3U4K8</accession>
<organism evidence="2 3">
    <name type="scientific">Agrobacterium rosae</name>
    <dbReference type="NCBI Taxonomy" id="1972867"/>
    <lineage>
        <taxon>Bacteria</taxon>
        <taxon>Pseudomonadati</taxon>
        <taxon>Pseudomonadota</taxon>
        <taxon>Alphaproteobacteria</taxon>
        <taxon>Hyphomicrobiales</taxon>
        <taxon>Rhizobiaceae</taxon>
        <taxon>Rhizobium/Agrobacterium group</taxon>
        <taxon>Agrobacterium</taxon>
    </lineage>
</organism>
<dbReference type="Pfam" id="PF09937">
    <property type="entry name" value="DUF2169"/>
    <property type="match status" value="1"/>
</dbReference>
<gene>
    <name evidence="2" type="ORF">DSM25559_4553</name>
</gene>
<sequence>MWTLANRTPFAAFSGFDRDKEGRSYWLVWAKATFRMRHQRTCLFERKQIDLFRSPVYRAEAATSDLVADIDIGLPKARTDVLLTGHAYRPVSTARDEAFEVTASIGHWSKSLSVQPAMIRSGRSTVPLQDSEDAPVFLGFSNAYGGTDADSESGLLQEFAENPLGLGYWASEAAAKGKILPRLYAPGVKPIAGWSDRADPVAFCAIPRAWPQRARYSGTYDENWMRRKSPLLPDDLQDEYWQSSPEDQQLTETPLEGQTIKLTNMLPDRGDVALRHFTTELPTLQFELTTRFKHRWQETSMTLQTIHLFPDEGLLTLAYCGAMPLLSATNDVLVERSELVLRGHSGFRVRPEDTDCFDGLGMEV</sequence>
<evidence type="ECO:0000313" key="2">
    <source>
        <dbReference type="EMBL" id="SCX34673.1"/>
    </source>
</evidence>
<dbReference type="AlphaFoldDB" id="A0A1R3U4K8"/>
<protein>
    <recommendedName>
        <fullName evidence="1">DUF2169 domain-containing protein</fullName>
    </recommendedName>
</protein>
<dbReference type="STRING" id="1907666.DSM25559_4553"/>
<feature type="domain" description="DUF2169" evidence="1">
    <location>
        <begin position="21"/>
        <end position="319"/>
    </location>
</feature>
<proteinExistence type="predicted"/>
<dbReference type="EMBL" id="FMUE01000016">
    <property type="protein sequence ID" value="SCX34673.1"/>
    <property type="molecule type" value="Genomic_DNA"/>
</dbReference>